<sequence>MKLPILLAAVARADDFASELLEDFARPGAGGHLGKSTYAMSHPFAFKGFMEQYFPTAEQLVRENSTKQCVEWAKLCIDDGSSSANVCKSKSAAQLHSVGAYERDSGSKSMEDIEADFTAAMGDLSAHDPYFETHAAFLTKDLDYYAGVFGNASVPTHHATFAEGGKSYDSLLLQVPGSLKAGAKSLLNLLLLGETTATLASRPGRNHEPRASQASRSSLASAHAKLDNAHHLYDADSKPVLTLVHVSWATSNLTRDVDFFENGLGGVKTDAGATGGMQTYNGAMTKGDAAEFRYVQSAKATRGPTTVAAWERYQTSLHKTCFKSAQNVGFDRLADNHIGHSENGKALDTFIHAQKASGLPYRIYGPPGKGSPPWFFYGYMPNGWGYQLTGQCTDKSLCPKSPFYDMCTQGVLPDCTAA</sequence>
<dbReference type="EMBL" id="JBBJCI010000032">
    <property type="protein sequence ID" value="KAK7254112.1"/>
    <property type="molecule type" value="Genomic_DNA"/>
</dbReference>
<name>A0ABR1GE63_AURAN</name>
<comment type="caution">
    <text evidence="2">The sequence shown here is derived from an EMBL/GenBank/DDBJ whole genome shotgun (WGS) entry which is preliminary data.</text>
</comment>
<proteinExistence type="predicted"/>
<evidence type="ECO:0008006" key="4">
    <source>
        <dbReference type="Google" id="ProtNLM"/>
    </source>
</evidence>
<dbReference type="Proteomes" id="UP001363151">
    <property type="component" value="Unassembled WGS sequence"/>
</dbReference>
<feature type="region of interest" description="Disordered" evidence="1">
    <location>
        <begin position="200"/>
        <end position="220"/>
    </location>
</feature>
<evidence type="ECO:0000313" key="3">
    <source>
        <dbReference type="Proteomes" id="UP001363151"/>
    </source>
</evidence>
<evidence type="ECO:0000313" key="2">
    <source>
        <dbReference type="EMBL" id="KAK7254112.1"/>
    </source>
</evidence>
<evidence type="ECO:0000256" key="1">
    <source>
        <dbReference type="SAM" id="MobiDB-lite"/>
    </source>
</evidence>
<gene>
    <name evidence="2" type="ORF">SO694_00008245</name>
</gene>
<accession>A0ABR1GE63</accession>
<protein>
    <recommendedName>
        <fullName evidence="4">Phospholipase B-like</fullName>
    </recommendedName>
</protein>
<feature type="compositionally biased region" description="Low complexity" evidence="1">
    <location>
        <begin position="211"/>
        <end position="220"/>
    </location>
</feature>
<organism evidence="2 3">
    <name type="scientific">Aureococcus anophagefferens</name>
    <name type="common">Harmful bloom alga</name>
    <dbReference type="NCBI Taxonomy" id="44056"/>
    <lineage>
        <taxon>Eukaryota</taxon>
        <taxon>Sar</taxon>
        <taxon>Stramenopiles</taxon>
        <taxon>Ochrophyta</taxon>
        <taxon>Pelagophyceae</taxon>
        <taxon>Pelagomonadales</taxon>
        <taxon>Pelagomonadaceae</taxon>
        <taxon>Aureococcus</taxon>
    </lineage>
</organism>
<keyword evidence="3" id="KW-1185">Reference proteome</keyword>
<reference evidence="2 3" key="1">
    <citation type="submission" date="2024-03" db="EMBL/GenBank/DDBJ databases">
        <title>Aureococcus anophagefferens CCMP1851 and Kratosvirus quantuckense: Draft genome of a second virus-susceptible host strain in the model system.</title>
        <authorList>
            <person name="Chase E."/>
            <person name="Truchon A.R."/>
            <person name="Schepens W."/>
            <person name="Wilhelm S.W."/>
        </authorList>
    </citation>
    <scope>NUCLEOTIDE SEQUENCE [LARGE SCALE GENOMIC DNA]</scope>
    <source>
        <strain evidence="2 3">CCMP1851</strain>
    </source>
</reference>